<feature type="domain" description="HTH tetR-type" evidence="5">
    <location>
        <begin position="217"/>
        <end position="278"/>
    </location>
</feature>
<dbReference type="PANTHER" id="PTHR30055">
    <property type="entry name" value="HTH-TYPE TRANSCRIPTIONAL REGULATOR RUTR"/>
    <property type="match status" value="1"/>
</dbReference>
<evidence type="ECO:0000259" key="5">
    <source>
        <dbReference type="PROSITE" id="PS50977"/>
    </source>
</evidence>
<protein>
    <submittedName>
        <fullName evidence="6">AcrR family transcriptional regulator</fullName>
    </submittedName>
</protein>
<dbReference type="InterPro" id="IPR001647">
    <property type="entry name" value="HTH_TetR"/>
</dbReference>
<feature type="DNA-binding region" description="H-T-H motif" evidence="4">
    <location>
        <begin position="39"/>
        <end position="58"/>
    </location>
</feature>
<gene>
    <name evidence="6" type="ORF">BJ987_005984</name>
</gene>
<dbReference type="RefSeq" id="WP_209896368.1">
    <property type="nucleotide sequence ID" value="NZ_JAGGMR010000001.1"/>
</dbReference>
<dbReference type="Gene3D" id="1.10.10.60">
    <property type="entry name" value="Homeodomain-like"/>
    <property type="match status" value="2"/>
</dbReference>
<dbReference type="Gene3D" id="1.10.357.10">
    <property type="entry name" value="Tetracycline Repressor, domain 2"/>
    <property type="match status" value="2"/>
</dbReference>
<keyword evidence="3" id="KW-0804">Transcription</keyword>
<organism evidence="6 7">
    <name type="scientific">Nocardia goodfellowii</name>
    <dbReference type="NCBI Taxonomy" id="882446"/>
    <lineage>
        <taxon>Bacteria</taxon>
        <taxon>Bacillati</taxon>
        <taxon>Actinomycetota</taxon>
        <taxon>Actinomycetes</taxon>
        <taxon>Mycobacteriales</taxon>
        <taxon>Nocardiaceae</taxon>
        <taxon>Nocardia</taxon>
    </lineage>
</organism>
<proteinExistence type="predicted"/>
<evidence type="ECO:0000313" key="6">
    <source>
        <dbReference type="EMBL" id="MBP2193083.1"/>
    </source>
</evidence>
<dbReference type="InterPro" id="IPR009057">
    <property type="entry name" value="Homeodomain-like_sf"/>
</dbReference>
<dbReference type="PRINTS" id="PR00455">
    <property type="entry name" value="HTHTETR"/>
</dbReference>
<comment type="caution">
    <text evidence="4">Lacks conserved residue(s) required for the propagation of feature annotation.</text>
</comment>
<comment type="caution">
    <text evidence="6">The sequence shown here is derived from an EMBL/GenBank/DDBJ whole genome shotgun (WGS) entry which is preliminary data.</text>
</comment>
<dbReference type="InterPro" id="IPR050109">
    <property type="entry name" value="HTH-type_TetR-like_transc_reg"/>
</dbReference>
<dbReference type="PANTHER" id="PTHR30055:SF234">
    <property type="entry name" value="HTH-TYPE TRANSCRIPTIONAL REGULATOR BETI"/>
    <property type="match status" value="1"/>
</dbReference>
<accession>A0ABS4QMZ6</accession>
<dbReference type="Pfam" id="PF00440">
    <property type="entry name" value="TetR_N"/>
    <property type="match status" value="2"/>
</dbReference>
<evidence type="ECO:0000256" key="1">
    <source>
        <dbReference type="ARBA" id="ARBA00023015"/>
    </source>
</evidence>
<dbReference type="SUPFAM" id="SSF46689">
    <property type="entry name" value="Homeodomain-like"/>
    <property type="match status" value="2"/>
</dbReference>
<dbReference type="PROSITE" id="PS50977">
    <property type="entry name" value="HTH_TETR_2"/>
    <property type="match status" value="2"/>
</dbReference>
<sequence>MSATQKSPRPVRRRPKNRRAMIAAASAEAFSALGYHGVSMEDIATRLDISSTALYRHYPSKYALFREETLRLGAVCVQALELPAEDRSLPADERANRISAAVITAAIANRRSAALVRWQGRYLLAEDRAQLGADLTTVGKAARSLLTELRPELDDDAEAVLAQALFSVASSIGDHHLTLPPKTLARRMRSAFIAITYCELPPEQIQPHAAMTKQPSTFTPELLLRKSIELFHEHGYPNVSMEDIAAAAGLLAPSAVYRYYRSKSDLLAAAFYRAAKLVSDAIGPAIAETETPRQALSKLVDLYVAGSFAERELTFVYYAEIGNIASDQRTQLRNIQRLNVDEWTELLTATRPALSAVEARLLVHSALALVVDLGRRFGSEDPACSQPRVAHLMRCVLFGRHTIDVGAR</sequence>
<keyword evidence="7" id="KW-1185">Reference proteome</keyword>
<evidence type="ECO:0000256" key="3">
    <source>
        <dbReference type="ARBA" id="ARBA00023163"/>
    </source>
</evidence>
<keyword evidence="2 4" id="KW-0238">DNA-binding</keyword>
<dbReference type="EMBL" id="JAGGMR010000001">
    <property type="protein sequence ID" value="MBP2193083.1"/>
    <property type="molecule type" value="Genomic_DNA"/>
</dbReference>
<keyword evidence="1" id="KW-0805">Transcription regulation</keyword>
<evidence type="ECO:0000256" key="2">
    <source>
        <dbReference type="ARBA" id="ARBA00023125"/>
    </source>
</evidence>
<dbReference type="Proteomes" id="UP001519325">
    <property type="component" value="Unassembled WGS sequence"/>
</dbReference>
<name>A0ABS4QMZ6_9NOCA</name>
<reference evidence="6 7" key="1">
    <citation type="submission" date="2021-03" db="EMBL/GenBank/DDBJ databases">
        <title>Sequencing the genomes of 1000 actinobacteria strains.</title>
        <authorList>
            <person name="Klenk H.-P."/>
        </authorList>
    </citation>
    <scope>NUCLEOTIDE SEQUENCE [LARGE SCALE GENOMIC DNA]</scope>
    <source>
        <strain evidence="6 7">DSM 45516</strain>
    </source>
</reference>
<evidence type="ECO:0000313" key="7">
    <source>
        <dbReference type="Proteomes" id="UP001519325"/>
    </source>
</evidence>
<evidence type="ECO:0000256" key="4">
    <source>
        <dbReference type="PROSITE-ProRule" id="PRU00335"/>
    </source>
</evidence>
<feature type="domain" description="HTH tetR-type" evidence="5">
    <location>
        <begin position="16"/>
        <end position="76"/>
    </location>
</feature>